<organism evidence="3 4">
    <name type="scientific">Vibrio comitans NBRC 102076</name>
    <dbReference type="NCBI Taxonomy" id="1219078"/>
    <lineage>
        <taxon>Bacteria</taxon>
        <taxon>Pseudomonadati</taxon>
        <taxon>Pseudomonadota</taxon>
        <taxon>Gammaproteobacteria</taxon>
        <taxon>Vibrionales</taxon>
        <taxon>Vibrionaceae</taxon>
        <taxon>Vibrio</taxon>
    </lineage>
</organism>
<dbReference type="EMBL" id="BJLH01000001">
    <property type="protein sequence ID" value="GEA59111.1"/>
    <property type="molecule type" value="Genomic_DNA"/>
</dbReference>
<protein>
    <recommendedName>
        <fullName evidence="2">Chalcone isomerase domain-containing protein</fullName>
    </recommendedName>
</protein>
<keyword evidence="4" id="KW-1185">Reference proteome</keyword>
<feature type="signal peptide" evidence="1">
    <location>
        <begin position="1"/>
        <end position="20"/>
    </location>
</feature>
<dbReference type="Proteomes" id="UP000318242">
    <property type="component" value="Unassembled WGS sequence"/>
</dbReference>
<evidence type="ECO:0000259" key="2">
    <source>
        <dbReference type="Pfam" id="PF16036"/>
    </source>
</evidence>
<feature type="domain" description="Chalcone isomerase" evidence="2">
    <location>
        <begin position="63"/>
        <end position="166"/>
    </location>
</feature>
<evidence type="ECO:0000313" key="3">
    <source>
        <dbReference type="EMBL" id="GEA59111.1"/>
    </source>
</evidence>
<dbReference type="AlphaFoldDB" id="A0A4Y3II78"/>
<sequence length="169" mass="19127">MKFKLFLTLSLTVISFGAFSGESVFSDTEQSKWSHSNYETVAEGTRTTWFVDYYDLEHKRDQQGNNALVMTFLPEQLSKQKVGTAFIEALEGSNPALDTNDFIIRGLIENLSIPLSEDDTVIIVERNNTIQIQHNDKVIYQFADSGGQKQALLNIWLGEKPVDDFLTQV</sequence>
<evidence type="ECO:0000256" key="1">
    <source>
        <dbReference type="SAM" id="SignalP"/>
    </source>
</evidence>
<feature type="chain" id="PRO_5021230582" description="Chalcone isomerase domain-containing protein" evidence="1">
    <location>
        <begin position="21"/>
        <end position="169"/>
    </location>
</feature>
<dbReference type="OrthoDB" id="270742at2"/>
<keyword evidence="1" id="KW-0732">Signal</keyword>
<dbReference type="InterPro" id="IPR016087">
    <property type="entry name" value="Chalcone_isomerase"/>
</dbReference>
<comment type="caution">
    <text evidence="3">The sequence shown here is derived from an EMBL/GenBank/DDBJ whole genome shotgun (WGS) entry which is preliminary data.</text>
</comment>
<proteinExistence type="predicted"/>
<reference evidence="3 4" key="1">
    <citation type="submission" date="2019-06" db="EMBL/GenBank/DDBJ databases">
        <title>Whole genome shotgun sequence of Vibrio comitans NBRC 102076.</title>
        <authorList>
            <person name="Hosoyama A."/>
            <person name="Uohara A."/>
            <person name="Ohji S."/>
            <person name="Ichikawa N."/>
        </authorList>
    </citation>
    <scope>NUCLEOTIDE SEQUENCE [LARGE SCALE GENOMIC DNA]</scope>
    <source>
        <strain evidence="3 4">NBRC 102076</strain>
    </source>
</reference>
<dbReference type="RefSeq" id="WP_141268657.1">
    <property type="nucleotide sequence ID" value="NZ_BJLH01000001.1"/>
</dbReference>
<dbReference type="Pfam" id="PF16036">
    <property type="entry name" value="Chalcone_3"/>
    <property type="match status" value="1"/>
</dbReference>
<gene>
    <name evidence="3" type="ORF">VCO01S_03040</name>
</gene>
<accession>A0A4Y3II78</accession>
<evidence type="ECO:0000313" key="4">
    <source>
        <dbReference type="Proteomes" id="UP000318242"/>
    </source>
</evidence>
<name>A0A4Y3II78_9VIBR</name>